<dbReference type="Gene3D" id="3.30.70.100">
    <property type="match status" value="1"/>
</dbReference>
<keyword evidence="2" id="KW-1185">Reference proteome</keyword>
<dbReference type="EMBL" id="CP014143">
    <property type="protein sequence ID" value="AOS96030.1"/>
    <property type="molecule type" value="Genomic_DNA"/>
</dbReference>
<protein>
    <recommendedName>
        <fullName evidence="3">Antibiotic biosynthesis monooxygenase</fullName>
    </recommendedName>
</protein>
<organism evidence="1 2">
    <name type="scientific">Microbulbifer aggregans</name>
    <dbReference type="NCBI Taxonomy" id="1769779"/>
    <lineage>
        <taxon>Bacteria</taxon>
        <taxon>Pseudomonadati</taxon>
        <taxon>Pseudomonadota</taxon>
        <taxon>Gammaproteobacteria</taxon>
        <taxon>Cellvibrionales</taxon>
        <taxon>Microbulbiferaceae</taxon>
        <taxon>Microbulbifer</taxon>
    </lineage>
</organism>
<dbReference type="InterPro" id="IPR052936">
    <property type="entry name" value="Jasmonate_Hydroxylase-like"/>
</dbReference>
<proteinExistence type="predicted"/>
<sequence length="97" mass="11404">MYAVIFSAKAGQQDPEYLATVSRLRELAFERYGCREFIAVTEGDREIAISYWDDQEAILCWKQDSEHLLAQELGRAKWYESYTVQVVEIKREYHFGS</sequence>
<evidence type="ECO:0000313" key="2">
    <source>
        <dbReference type="Proteomes" id="UP000095672"/>
    </source>
</evidence>
<dbReference type="InterPro" id="IPR011008">
    <property type="entry name" value="Dimeric_a/b-barrel"/>
</dbReference>
<accession>A0A1C9W4I2</accession>
<dbReference type="AlphaFoldDB" id="A0A1C9W4I2"/>
<dbReference type="OrthoDB" id="9797060at2"/>
<dbReference type="SUPFAM" id="SSF54909">
    <property type="entry name" value="Dimeric alpha+beta barrel"/>
    <property type="match status" value="1"/>
</dbReference>
<reference evidence="2" key="1">
    <citation type="submission" date="2016-01" db="EMBL/GenBank/DDBJ databases">
        <title>Complete genome sequence of Microbulbifer sp. CCB-MM1, a halophile isolated from Matang Mangrove Forest, Perak.</title>
        <authorList>
            <person name="Moh T.H."/>
            <person name="Dinesh B."/>
            <person name="Lau N.-S."/>
            <person name="Go F."/>
            <person name="Alexander Chong S.-C."/>
        </authorList>
    </citation>
    <scope>NUCLEOTIDE SEQUENCE [LARGE SCALE GENOMIC DNA]</scope>
    <source>
        <strain evidence="2">CCB-MM1</strain>
    </source>
</reference>
<dbReference type="STRING" id="1769779.AUP74_00560"/>
<gene>
    <name evidence="1" type="ORF">AUP74_00560</name>
</gene>
<dbReference type="PANTHER" id="PTHR37811:SF2">
    <property type="entry name" value="ABM DOMAIN-CONTAINING PROTEIN"/>
    <property type="match status" value="1"/>
</dbReference>
<dbReference type="Proteomes" id="UP000095672">
    <property type="component" value="Chromosome"/>
</dbReference>
<dbReference type="KEGG" id="micc:AUP74_00560"/>
<dbReference type="PANTHER" id="PTHR37811">
    <property type="entry name" value="BLL5343 PROTEIN"/>
    <property type="match status" value="1"/>
</dbReference>
<evidence type="ECO:0000313" key="1">
    <source>
        <dbReference type="EMBL" id="AOS96030.1"/>
    </source>
</evidence>
<evidence type="ECO:0008006" key="3">
    <source>
        <dbReference type="Google" id="ProtNLM"/>
    </source>
</evidence>
<dbReference type="RefSeq" id="WP_069946221.1">
    <property type="nucleotide sequence ID" value="NZ_CP014143.1"/>
</dbReference>
<name>A0A1C9W4I2_9GAMM</name>